<gene>
    <name evidence="3" type="ORF">PZT46_01895</name>
    <name evidence="2" type="ORF">SJ059_00470</name>
</gene>
<feature type="region of interest" description="Disordered" evidence="1">
    <location>
        <begin position="1"/>
        <end position="31"/>
    </location>
</feature>
<reference evidence="3" key="1">
    <citation type="journal article" date="2023" name="J. Hosp. Infect.">
        <title>Cross-contamination of carbapenem-resistant Gram-negative bacteria between patients and hospital environment in the first year of a newly built surgical ward.</title>
        <authorList>
            <person name="Boutin S."/>
            <person name="Scherrer M."/>
            <person name="Spath I."/>
            <person name="Kocer K."/>
            <person name="Heeg K."/>
            <person name="Nurjadi D."/>
        </authorList>
    </citation>
    <scope>NUCLEOTIDE SEQUENCE</scope>
    <source>
        <strain evidence="3">KE10384</strain>
    </source>
</reference>
<dbReference type="Proteomes" id="UP001279012">
    <property type="component" value="Unassembled WGS sequence"/>
</dbReference>
<evidence type="ECO:0000256" key="1">
    <source>
        <dbReference type="SAM" id="MobiDB-lite"/>
    </source>
</evidence>
<proteinExistence type="predicted"/>
<organism evidence="3 4">
    <name type="scientific">Klebsiella aerogenes</name>
    <name type="common">Enterobacter aerogenes</name>
    <dbReference type="NCBI Taxonomy" id="548"/>
    <lineage>
        <taxon>Bacteria</taxon>
        <taxon>Pseudomonadati</taxon>
        <taxon>Pseudomonadota</taxon>
        <taxon>Gammaproteobacteria</taxon>
        <taxon>Enterobacterales</taxon>
        <taxon>Enterobacteriaceae</taxon>
        <taxon>Klebsiella/Raoultella group</taxon>
        <taxon>Klebsiella</taxon>
    </lineage>
</organism>
<dbReference type="EMBL" id="JARELW010000001">
    <property type="protein sequence ID" value="MEA8798011.1"/>
    <property type="molecule type" value="Genomic_DNA"/>
</dbReference>
<evidence type="ECO:0000313" key="4">
    <source>
        <dbReference type="Proteomes" id="UP001303386"/>
    </source>
</evidence>
<dbReference type="Proteomes" id="UP001303386">
    <property type="component" value="Unassembled WGS sequence"/>
</dbReference>
<accession>A0AAW9LJ05</accession>
<name>A0AAW9LJ05_KLEAE</name>
<protein>
    <submittedName>
        <fullName evidence="3">Uncharacterized protein</fullName>
    </submittedName>
</protein>
<dbReference type="AlphaFoldDB" id="A0AAW9LJ05"/>
<evidence type="ECO:0000313" key="2">
    <source>
        <dbReference type="EMBL" id="MDX7012953.1"/>
    </source>
</evidence>
<dbReference type="GeneID" id="93312232"/>
<dbReference type="RefSeq" id="WP_123907193.1">
    <property type="nucleotide sequence ID" value="NZ_AP022108.1"/>
</dbReference>
<sequence>MKIYPVRAENKQSGGKNAEVSGRACSPKQLSDSDRWVVIQSVPVDIFFFMLFACQQLDYQSFLSRVSGIHDADVCNVAYPSNSQKGRFSRHEPQTFS</sequence>
<comment type="caution">
    <text evidence="3">The sequence shown here is derived from an EMBL/GenBank/DDBJ whole genome shotgun (WGS) entry which is preliminary data.</text>
</comment>
<evidence type="ECO:0000313" key="3">
    <source>
        <dbReference type="EMBL" id="MEA8798011.1"/>
    </source>
</evidence>
<reference evidence="2" key="2">
    <citation type="submission" date="2023-11" db="EMBL/GenBank/DDBJ databases">
        <title>Detection of rare carbapenemases in Enterobacterales - comparison of two colorimetric and two CIM-based carbapenemase assays.</title>
        <authorList>
            <person name="Schaffarczyk L."/>
            <person name="Noster J."/>
            <person name="Stelzer Y."/>
            <person name="Sattler J."/>
            <person name="Gatermann S."/>
            <person name="Hamprecht A."/>
        </authorList>
    </citation>
    <scope>NUCLEOTIDE SEQUENCE</scope>
    <source>
        <strain evidence="2">CIM-Cont-037</strain>
    </source>
</reference>
<dbReference type="EMBL" id="JAWZZT010000001">
    <property type="protein sequence ID" value="MDX7012953.1"/>
    <property type="molecule type" value="Genomic_DNA"/>
</dbReference>